<dbReference type="SUPFAM" id="SSF57884">
    <property type="entry name" value="Ada DNA repair protein, N-terminal domain (N-Ada 10)"/>
    <property type="match status" value="1"/>
</dbReference>
<keyword evidence="4" id="KW-0238">DNA-binding</keyword>
<keyword evidence="5" id="KW-0010">Activator</keyword>
<evidence type="ECO:0000313" key="10">
    <source>
        <dbReference type="Proteomes" id="UP000605427"/>
    </source>
</evidence>
<keyword evidence="2" id="KW-0808">Transferase</keyword>
<sequence length="219" mass="25708">MNTTIGTIRLSFEEMWERIMACDARYDGLFFTAVKTTRIYCRPSCRSRKPKKQNVEFYVRLNEAEAAGYRPCKRCQPEFEHSPWNEFVLKARSFIVEHYRENLLLKDIADHVKLSTYYLERLFKQETNETPRMVLEKVRVDRAAHLLRCSDKSNLDICYESGFHTPSNFYKAFKRHHGCSPGEYREQGAPIVREAARRKIPRQPTSAVQRQSTQSSAAE</sequence>
<accession>A0ABQ1ZVP5</accession>
<protein>
    <submittedName>
        <fullName evidence="9">AraC family transcriptional regulator</fullName>
    </submittedName>
</protein>
<dbReference type="InterPro" id="IPR004026">
    <property type="entry name" value="Ada_DNA_repair_Zn-bd"/>
</dbReference>
<evidence type="ECO:0000256" key="2">
    <source>
        <dbReference type="ARBA" id="ARBA00022603"/>
    </source>
</evidence>
<dbReference type="Gene3D" id="1.10.10.60">
    <property type="entry name" value="Homeodomain-like"/>
    <property type="match status" value="2"/>
</dbReference>
<keyword evidence="2" id="KW-0489">Methyltransferase</keyword>
<dbReference type="PANTHER" id="PTHR43280">
    <property type="entry name" value="ARAC-FAMILY TRANSCRIPTIONAL REGULATOR"/>
    <property type="match status" value="1"/>
</dbReference>
<dbReference type="Pfam" id="PF02805">
    <property type="entry name" value="Ada_Zn_binding"/>
    <property type="match status" value="1"/>
</dbReference>
<evidence type="ECO:0000256" key="1">
    <source>
        <dbReference type="ARBA" id="ARBA00001947"/>
    </source>
</evidence>
<gene>
    <name evidence="9" type="ORF">GCM10007362_29000</name>
</gene>
<proteinExistence type="predicted"/>
<feature type="domain" description="HTH araC/xylS-type" evidence="8">
    <location>
        <begin position="89"/>
        <end position="187"/>
    </location>
</feature>
<reference evidence="10" key="1">
    <citation type="journal article" date="2019" name="Int. J. Syst. Evol. Microbiol.">
        <title>The Global Catalogue of Microorganisms (GCM) 10K type strain sequencing project: providing services to taxonomists for standard genome sequencing and annotation.</title>
        <authorList>
            <consortium name="The Broad Institute Genomics Platform"/>
            <consortium name="The Broad Institute Genome Sequencing Center for Infectious Disease"/>
            <person name="Wu L."/>
            <person name="Ma J."/>
        </authorList>
    </citation>
    <scope>NUCLEOTIDE SEQUENCE [LARGE SCALE GENOMIC DNA]</scope>
    <source>
        <strain evidence="10">CCM 8702</strain>
    </source>
</reference>
<dbReference type="PANTHER" id="PTHR43280:SF2">
    <property type="entry name" value="HTH-TYPE TRANSCRIPTIONAL REGULATOR EXSA"/>
    <property type="match status" value="1"/>
</dbReference>
<dbReference type="Gene3D" id="3.40.10.10">
    <property type="entry name" value="DNA Methylphosphotriester Repair Domain"/>
    <property type="match status" value="1"/>
</dbReference>
<dbReference type="EMBL" id="BMDD01000003">
    <property type="protein sequence ID" value="GGH80535.1"/>
    <property type="molecule type" value="Genomic_DNA"/>
</dbReference>
<dbReference type="SUPFAM" id="SSF46689">
    <property type="entry name" value="Homeodomain-like"/>
    <property type="match status" value="2"/>
</dbReference>
<feature type="region of interest" description="Disordered" evidence="7">
    <location>
        <begin position="197"/>
        <end position="219"/>
    </location>
</feature>
<dbReference type="InterPro" id="IPR009057">
    <property type="entry name" value="Homeodomain-like_sf"/>
</dbReference>
<evidence type="ECO:0000256" key="5">
    <source>
        <dbReference type="ARBA" id="ARBA00023159"/>
    </source>
</evidence>
<organism evidence="9 10">
    <name type="scientific">Saccharibacillus endophyticus</name>
    <dbReference type="NCBI Taxonomy" id="2060666"/>
    <lineage>
        <taxon>Bacteria</taxon>
        <taxon>Bacillati</taxon>
        <taxon>Bacillota</taxon>
        <taxon>Bacilli</taxon>
        <taxon>Bacillales</taxon>
        <taxon>Paenibacillaceae</taxon>
        <taxon>Saccharibacillus</taxon>
    </lineage>
</organism>
<keyword evidence="3" id="KW-0805">Transcription regulation</keyword>
<dbReference type="Proteomes" id="UP000605427">
    <property type="component" value="Unassembled WGS sequence"/>
</dbReference>
<evidence type="ECO:0000256" key="4">
    <source>
        <dbReference type="ARBA" id="ARBA00023125"/>
    </source>
</evidence>
<dbReference type="SMART" id="SM00342">
    <property type="entry name" value="HTH_ARAC"/>
    <property type="match status" value="1"/>
</dbReference>
<comment type="cofactor">
    <cofactor evidence="1">
        <name>Zn(2+)</name>
        <dbReference type="ChEBI" id="CHEBI:29105"/>
    </cofactor>
</comment>
<evidence type="ECO:0000256" key="3">
    <source>
        <dbReference type="ARBA" id="ARBA00023015"/>
    </source>
</evidence>
<evidence type="ECO:0000256" key="6">
    <source>
        <dbReference type="ARBA" id="ARBA00023163"/>
    </source>
</evidence>
<dbReference type="InterPro" id="IPR018060">
    <property type="entry name" value="HTH_AraC"/>
</dbReference>
<keyword evidence="6" id="KW-0804">Transcription</keyword>
<dbReference type="PROSITE" id="PS01124">
    <property type="entry name" value="HTH_ARAC_FAMILY_2"/>
    <property type="match status" value="1"/>
</dbReference>
<comment type="caution">
    <text evidence="9">The sequence shown here is derived from an EMBL/GenBank/DDBJ whole genome shotgun (WGS) entry which is preliminary data.</text>
</comment>
<evidence type="ECO:0000259" key="8">
    <source>
        <dbReference type="PROSITE" id="PS01124"/>
    </source>
</evidence>
<evidence type="ECO:0000313" key="9">
    <source>
        <dbReference type="EMBL" id="GGH80535.1"/>
    </source>
</evidence>
<dbReference type="InterPro" id="IPR035451">
    <property type="entry name" value="Ada-like_dom_sf"/>
</dbReference>
<dbReference type="Pfam" id="PF12833">
    <property type="entry name" value="HTH_18"/>
    <property type="match status" value="1"/>
</dbReference>
<dbReference type="RefSeq" id="WP_172244690.1">
    <property type="nucleotide sequence ID" value="NZ_BMDD01000003.1"/>
</dbReference>
<name>A0ABQ1ZVP5_9BACL</name>
<evidence type="ECO:0000256" key="7">
    <source>
        <dbReference type="SAM" id="MobiDB-lite"/>
    </source>
</evidence>
<keyword evidence="10" id="KW-1185">Reference proteome</keyword>
<feature type="compositionally biased region" description="Polar residues" evidence="7">
    <location>
        <begin position="203"/>
        <end position="219"/>
    </location>
</feature>